<sequence>MNRGKPISTTGLCSVVLSTTATMTWTLSGRFLLAEACSDAIDVNRKKGRIYLPTRRMGLSNEKALKPHVEHGGMDNIVISQLVLCPCASGAGILQTACAGGDAVEHTRISRSNIFKGSVYVFAIDIHEIRRVWSPGSRVDAGPEARDQGKATRVWRKGLRYTGVAESDTLLADWR</sequence>
<evidence type="ECO:0000313" key="2">
    <source>
        <dbReference type="Proteomes" id="UP000266188"/>
    </source>
</evidence>
<keyword evidence="2" id="KW-1185">Reference proteome</keyword>
<reference evidence="2" key="1">
    <citation type="submission" date="2017-02" db="EMBL/GenBank/DDBJ databases">
        <authorList>
            <person name="Tafer H."/>
            <person name="Lopandic K."/>
        </authorList>
    </citation>
    <scope>NUCLEOTIDE SEQUENCE [LARGE SCALE GENOMIC DNA]</scope>
    <source>
        <strain evidence="2">CBS 366.77</strain>
    </source>
</reference>
<comment type="caution">
    <text evidence="1">The sequence shown here is derived from an EMBL/GenBank/DDBJ whole genome shotgun (WGS) entry which is preliminary data.</text>
</comment>
<proteinExistence type="predicted"/>
<accession>A0A3A2ZE59</accession>
<dbReference type="AlphaFoldDB" id="A0A3A2ZE59"/>
<dbReference type="Proteomes" id="UP000266188">
    <property type="component" value="Unassembled WGS sequence"/>
</dbReference>
<dbReference type="EMBL" id="MVGC01000228">
    <property type="protein sequence ID" value="RJE21438.1"/>
    <property type="molecule type" value="Genomic_DNA"/>
</dbReference>
<evidence type="ECO:0000313" key="1">
    <source>
        <dbReference type="EMBL" id="RJE21438.1"/>
    </source>
</evidence>
<organism evidence="1 2">
    <name type="scientific">Aspergillus sclerotialis</name>
    <dbReference type="NCBI Taxonomy" id="2070753"/>
    <lineage>
        <taxon>Eukaryota</taxon>
        <taxon>Fungi</taxon>
        <taxon>Dikarya</taxon>
        <taxon>Ascomycota</taxon>
        <taxon>Pezizomycotina</taxon>
        <taxon>Eurotiomycetes</taxon>
        <taxon>Eurotiomycetidae</taxon>
        <taxon>Eurotiales</taxon>
        <taxon>Aspergillaceae</taxon>
        <taxon>Aspergillus</taxon>
        <taxon>Aspergillus subgen. Polypaecilum</taxon>
    </lineage>
</organism>
<name>A0A3A2ZE59_9EURO</name>
<gene>
    <name evidence="1" type="ORF">PHISCL_06219</name>
</gene>
<protein>
    <submittedName>
        <fullName evidence="1">Uncharacterized protein</fullName>
    </submittedName>
</protein>